<evidence type="ECO:0000256" key="7">
    <source>
        <dbReference type="ARBA" id="ARBA00058526"/>
    </source>
</evidence>
<dbReference type="EMBL" id="WMET01000005">
    <property type="protein sequence ID" value="MYL21556.1"/>
    <property type="molecule type" value="Genomic_DNA"/>
</dbReference>
<comment type="catalytic activity">
    <reaction evidence="8">
        <text>(2S,3R)-3-hydroxybutane-1,2,3-tricarboxylate = pyruvate + succinate</text>
        <dbReference type="Rhea" id="RHEA:16809"/>
        <dbReference type="ChEBI" id="CHEBI:15361"/>
        <dbReference type="ChEBI" id="CHEBI:30031"/>
        <dbReference type="ChEBI" id="CHEBI:57429"/>
        <dbReference type="EC" id="4.1.3.30"/>
    </reaction>
</comment>
<name>A0A845DVX4_9BACI</name>
<reference evidence="9 10" key="1">
    <citation type="submission" date="2019-11" db="EMBL/GenBank/DDBJ databases">
        <title>Genome sequences of 17 halophilic strains isolated from different environments.</title>
        <authorList>
            <person name="Furrow R.E."/>
        </authorList>
    </citation>
    <scope>NUCLEOTIDE SEQUENCE [LARGE SCALE GENOMIC DNA]</scope>
    <source>
        <strain evidence="9 10">22511_23_Filter</strain>
    </source>
</reference>
<evidence type="ECO:0000256" key="3">
    <source>
        <dbReference type="ARBA" id="ARBA00022723"/>
    </source>
</evidence>
<evidence type="ECO:0000256" key="4">
    <source>
        <dbReference type="ARBA" id="ARBA00022842"/>
    </source>
</evidence>
<gene>
    <name evidence="9" type="primary">prpB</name>
    <name evidence="9" type="ORF">GLW04_16755</name>
</gene>
<comment type="function">
    <text evidence="8">Catalyzes the thermodynamically favored C-C bond cleavage of (2R,3S)-2-methylisocitrate to yield pyruvate and succinate.</text>
</comment>
<dbReference type="InterPro" id="IPR039556">
    <property type="entry name" value="ICL/PEPM"/>
</dbReference>
<dbReference type="InterPro" id="IPR012695">
    <property type="entry name" value="PrpB"/>
</dbReference>
<comment type="pathway">
    <text evidence="8">Organic acid metabolism; propanoate degradation.</text>
</comment>
<comment type="caution">
    <text evidence="9">The sequence shown here is derived from an EMBL/GenBank/DDBJ whole genome shotgun (WGS) entry which is preliminary data.</text>
</comment>
<dbReference type="PROSITE" id="PS00161">
    <property type="entry name" value="ISOCITRATE_LYASE"/>
    <property type="match status" value="1"/>
</dbReference>
<evidence type="ECO:0000256" key="2">
    <source>
        <dbReference type="ARBA" id="ARBA00009282"/>
    </source>
</evidence>
<comment type="function">
    <text evidence="7">Involved in the methylcitric acid cycle. Catalyzes the cleavage of 2-methylisocitrate to yield pyruvate and succinate.</text>
</comment>
<evidence type="ECO:0000256" key="5">
    <source>
        <dbReference type="ARBA" id="ARBA00023239"/>
    </source>
</evidence>
<dbReference type="GO" id="GO:0046421">
    <property type="term" value="F:methylisocitrate lyase activity"/>
    <property type="evidence" value="ECO:0007669"/>
    <property type="project" value="UniProtKB-EC"/>
</dbReference>
<comment type="cofactor">
    <cofactor evidence="1">
        <name>Mg(2+)</name>
        <dbReference type="ChEBI" id="CHEBI:18420"/>
    </cofactor>
</comment>
<dbReference type="InterPro" id="IPR040442">
    <property type="entry name" value="Pyrv_kinase-like_dom_sf"/>
</dbReference>
<dbReference type="AlphaFoldDB" id="A0A845DVX4"/>
<dbReference type="CDD" id="cd00377">
    <property type="entry name" value="ICL_PEPM"/>
    <property type="match status" value="1"/>
</dbReference>
<comment type="similarity">
    <text evidence="2 8">Belongs to the isocitrate lyase/PEP mutase superfamily. Methylisocitrate lyase family.</text>
</comment>
<dbReference type="GO" id="GO:0046872">
    <property type="term" value="F:metal ion binding"/>
    <property type="evidence" value="ECO:0007669"/>
    <property type="project" value="UniProtKB-KW"/>
</dbReference>
<sequence length="307" mass="34041">MTWLVQPASTQKERAQVFQRLMKSDELLKIPGAHDGMSAKIAKDLGFQALYLSGAAYTASQALPDLGLIYSNEMAEKARELVRASDLPLLVDIDTGYGGVLNAARAAKEMVEAGAAAVQIEDQLMPKKCGHLNGKQLIPKEEMMQKIQAIKEADPDLIVVARTDAKAVEGIDQAINRAQSYIEAGADAIFPEAFISEEDFRQASSALDVPILANMTEFGRTPYYTDQQFASFGADMVIYPVTSLRAAAKAYERVFADIMEKGTQQEKLEDMQTRQELYETIDYYDYEALDEKVAKTILPEIDPEHKR</sequence>
<dbReference type="RefSeq" id="WP_160839356.1">
    <property type="nucleotide sequence ID" value="NZ_WMET01000005.1"/>
</dbReference>
<evidence type="ECO:0000313" key="9">
    <source>
        <dbReference type="EMBL" id="MYL21556.1"/>
    </source>
</evidence>
<proteinExistence type="inferred from homology"/>
<evidence type="ECO:0000313" key="10">
    <source>
        <dbReference type="Proteomes" id="UP000460949"/>
    </source>
</evidence>
<dbReference type="InterPro" id="IPR018523">
    <property type="entry name" value="Isocitrate_lyase_ph_CS"/>
</dbReference>
<protein>
    <recommendedName>
        <fullName evidence="8">Methylisocitrate lyase</fullName>
        <ecNumber evidence="8">4.1.3.30</ecNumber>
    </recommendedName>
</protein>
<dbReference type="FunFam" id="3.20.20.60:FF:000009">
    <property type="entry name" value="2-methylisocitrate lyase"/>
    <property type="match status" value="1"/>
</dbReference>
<dbReference type="GO" id="GO:0019629">
    <property type="term" value="P:propionate catabolic process, 2-methylcitrate cycle"/>
    <property type="evidence" value="ECO:0007669"/>
    <property type="project" value="InterPro"/>
</dbReference>
<dbReference type="InterPro" id="IPR015813">
    <property type="entry name" value="Pyrv/PenolPyrv_kinase-like_dom"/>
</dbReference>
<comment type="catalytic activity">
    <reaction evidence="6">
        <text>3-hydroxybutane-1,2,3-tricarboxylate = pyruvate + succinate</text>
        <dbReference type="Rhea" id="RHEA:57504"/>
        <dbReference type="ChEBI" id="CHEBI:15361"/>
        <dbReference type="ChEBI" id="CHEBI:30031"/>
        <dbReference type="ChEBI" id="CHEBI:141790"/>
    </reaction>
</comment>
<organism evidence="9 10">
    <name type="scientific">Halobacillus litoralis</name>
    <dbReference type="NCBI Taxonomy" id="45668"/>
    <lineage>
        <taxon>Bacteria</taxon>
        <taxon>Bacillati</taxon>
        <taxon>Bacillota</taxon>
        <taxon>Bacilli</taxon>
        <taxon>Bacillales</taxon>
        <taxon>Bacillaceae</taxon>
        <taxon>Halobacillus</taxon>
    </lineage>
</organism>
<dbReference type="SUPFAM" id="SSF51621">
    <property type="entry name" value="Phosphoenolpyruvate/pyruvate domain"/>
    <property type="match status" value="1"/>
</dbReference>
<accession>A0A845DVX4</accession>
<dbReference type="Pfam" id="PF13714">
    <property type="entry name" value="PEP_mutase"/>
    <property type="match status" value="1"/>
</dbReference>
<keyword evidence="5 8" id="KW-0456">Lyase</keyword>
<dbReference type="Proteomes" id="UP000460949">
    <property type="component" value="Unassembled WGS sequence"/>
</dbReference>
<dbReference type="UniPathway" id="UPA00946"/>
<evidence type="ECO:0000256" key="1">
    <source>
        <dbReference type="ARBA" id="ARBA00001946"/>
    </source>
</evidence>
<keyword evidence="4" id="KW-0460">Magnesium</keyword>
<evidence type="ECO:0000256" key="8">
    <source>
        <dbReference type="RuleBase" id="RU361121"/>
    </source>
</evidence>
<evidence type="ECO:0000256" key="6">
    <source>
        <dbReference type="ARBA" id="ARBA00051150"/>
    </source>
</evidence>
<dbReference type="PANTHER" id="PTHR42905">
    <property type="entry name" value="PHOSPHOENOLPYRUVATE CARBOXYLASE"/>
    <property type="match status" value="1"/>
</dbReference>
<dbReference type="Gene3D" id="3.20.20.60">
    <property type="entry name" value="Phosphoenolpyruvate-binding domains"/>
    <property type="match status" value="1"/>
</dbReference>
<dbReference type="EC" id="4.1.3.30" evidence="8"/>
<dbReference type="NCBIfam" id="TIGR02317">
    <property type="entry name" value="prpB"/>
    <property type="match status" value="1"/>
</dbReference>
<keyword evidence="3" id="KW-0479">Metal-binding</keyword>
<dbReference type="PANTHER" id="PTHR42905:SF5">
    <property type="entry name" value="CARBOXYVINYL-CARBOXYPHOSPHONATE PHOSPHORYLMUTASE, CHLOROPLASTIC"/>
    <property type="match status" value="1"/>
</dbReference>